<feature type="domain" description="Beta-lactamase-related" evidence="1">
    <location>
        <begin position="11"/>
        <end position="319"/>
    </location>
</feature>
<evidence type="ECO:0000259" key="1">
    <source>
        <dbReference type="Pfam" id="PF00144"/>
    </source>
</evidence>
<dbReference type="EMBL" id="BOOW01000028">
    <property type="protein sequence ID" value="GII94117.1"/>
    <property type="molecule type" value="Genomic_DNA"/>
</dbReference>
<proteinExistence type="predicted"/>
<dbReference type="InterPro" id="IPR029068">
    <property type="entry name" value="Glyas_Bleomycin-R_OHBP_Dase"/>
</dbReference>
<comment type="caution">
    <text evidence="2">The sequence shown here is derived from an EMBL/GenBank/DDBJ whole genome shotgun (WGS) entry which is preliminary data.</text>
</comment>
<dbReference type="Pfam" id="PF00144">
    <property type="entry name" value="Beta-lactamase"/>
    <property type="match status" value="1"/>
</dbReference>
<sequence>MAHNTYERVQQILDWAVAADGIPGIVAEVHDADGTWFGTAGVADLTTGHRRQPGEYLHIGSSGKAFTAVTALALAAEGRLSLEDPVNTWLPGVMETGGYDGDRITIRHLLNHTSGLFLTGLAPELQNSLATRPTRIWTTSELIELALSQPPVAEPGEQFLYANGGYYLAGAIIEKVTGSTYAAEVERTVIRPLGLAHTHVRPADATGYPHPHPTGYVAGALKDGVDPATLTAENWASMIDYDKPPVDVTALNTSWGWAAGGVVSTTEDLTRFLQAIATAGLLPPEQHHMMWTTVGGDRVVWLPHARYGLGVIEFDSADAHAVHRQAVEAGGVSVSEVTHLAFGDLVGRVRDPFGNVWWIQTRIEDVTAEEMERRFGDPEFIAAMEYMQRPETEIFPRS</sequence>
<gene>
    <name evidence="2" type="ORF">Ssi02_43480</name>
</gene>
<evidence type="ECO:0000313" key="3">
    <source>
        <dbReference type="Proteomes" id="UP000606172"/>
    </source>
</evidence>
<protein>
    <recommendedName>
        <fullName evidence="1">Beta-lactamase-related domain-containing protein</fullName>
    </recommendedName>
</protein>
<dbReference type="Proteomes" id="UP000606172">
    <property type="component" value="Unassembled WGS sequence"/>
</dbReference>
<evidence type="ECO:0000313" key="2">
    <source>
        <dbReference type="EMBL" id="GII94117.1"/>
    </source>
</evidence>
<dbReference type="SUPFAM" id="SSF56601">
    <property type="entry name" value="beta-lactamase/transpeptidase-like"/>
    <property type="match status" value="1"/>
</dbReference>
<dbReference type="PANTHER" id="PTHR46825:SF7">
    <property type="entry name" value="D-ALANYL-D-ALANINE CARBOXYPEPTIDASE"/>
    <property type="match status" value="1"/>
</dbReference>
<dbReference type="InterPro" id="IPR050491">
    <property type="entry name" value="AmpC-like"/>
</dbReference>
<keyword evidence="3" id="KW-1185">Reference proteome</keyword>
<dbReference type="AlphaFoldDB" id="A0A919RHZ4"/>
<dbReference type="PANTHER" id="PTHR46825">
    <property type="entry name" value="D-ALANYL-D-ALANINE-CARBOXYPEPTIDASE/ENDOPEPTIDASE AMPH"/>
    <property type="match status" value="1"/>
</dbReference>
<dbReference type="InterPro" id="IPR012338">
    <property type="entry name" value="Beta-lactam/transpept-like"/>
</dbReference>
<dbReference type="RefSeq" id="WP_239129269.1">
    <property type="nucleotide sequence ID" value="NZ_BOOW01000028.1"/>
</dbReference>
<dbReference type="Gene3D" id="3.40.710.10">
    <property type="entry name" value="DD-peptidase/beta-lactamase superfamily"/>
    <property type="match status" value="1"/>
</dbReference>
<organism evidence="2 3">
    <name type="scientific">Sinosporangium siamense</name>
    <dbReference type="NCBI Taxonomy" id="1367973"/>
    <lineage>
        <taxon>Bacteria</taxon>
        <taxon>Bacillati</taxon>
        <taxon>Actinomycetota</taxon>
        <taxon>Actinomycetes</taxon>
        <taxon>Streptosporangiales</taxon>
        <taxon>Streptosporangiaceae</taxon>
        <taxon>Sinosporangium</taxon>
    </lineage>
</organism>
<reference evidence="2" key="1">
    <citation type="submission" date="2021-01" db="EMBL/GenBank/DDBJ databases">
        <title>Whole genome shotgun sequence of Sinosporangium siamense NBRC 109515.</title>
        <authorList>
            <person name="Komaki H."/>
            <person name="Tamura T."/>
        </authorList>
    </citation>
    <scope>NUCLEOTIDE SEQUENCE</scope>
    <source>
        <strain evidence="2">NBRC 109515</strain>
    </source>
</reference>
<dbReference type="InterPro" id="IPR001466">
    <property type="entry name" value="Beta-lactam-related"/>
</dbReference>
<dbReference type="SUPFAM" id="SSF54593">
    <property type="entry name" value="Glyoxalase/Bleomycin resistance protein/Dihydroxybiphenyl dioxygenase"/>
    <property type="match status" value="1"/>
</dbReference>
<name>A0A919RHZ4_9ACTN</name>
<accession>A0A919RHZ4</accession>